<dbReference type="EMBL" id="UINC01095353">
    <property type="protein sequence ID" value="SVC51369.1"/>
    <property type="molecule type" value="Genomic_DNA"/>
</dbReference>
<protein>
    <submittedName>
        <fullName evidence="1">Uncharacterized protein</fullName>
    </submittedName>
</protein>
<accession>A0A382MRC2</accession>
<proteinExistence type="predicted"/>
<dbReference type="AlphaFoldDB" id="A0A382MRC2"/>
<gene>
    <name evidence="1" type="ORF">METZ01_LOCUS304223</name>
</gene>
<sequence length="59" mass="7101">MALITKRNYKERVDIDFHLVETCTPYKVWRDDGKRYTVYTVKLVNGPKPEVPKNRSRFK</sequence>
<organism evidence="1">
    <name type="scientific">marine metagenome</name>
    <dbReference type="NCBI Taxonomy" id="408172"/>
    <lineage>
        <taxon>unclassified sequences</taxon>
        <taxon>metagenomes</taxon>
        <taxon>ecological metagenomes</taxon>
    </lineage>
</organism>
<evidence type="ECO:0000313" key="1">
    <source>
        <dbReference type="EMBL" id="SVC51369.1"/>
    </source>
</evidence>
<reference evidence="1" key="1">
    <citation type="submission" date="2018-05" db="EMBL/GenBank/DDBJ databases">
        <authorList>
            <person name="Lanie J.A."/>
            <person name="Ng W.-L."/>
            <person name="Kazmierczak K.M."/>
            <person name="Andrzejewski T.M."/>
            <person name="Davidsen T.M."/>
            <person name="Wayne K.J."/>
            <person name="Tettelin H."/>
            <person name="Glass J.I."/>
            <person name="Rusch D."/>
            <person name="Podicherti R."/>
            <person name="Tsui H.-C.T."/>
            <person name="Winkler M.E."/>
        </authorList>
    </citation>
    <scope>NUCLEOTIDE SEQUENCE</scope>
</reference>
<name>A0A382MRC2_9ZZZZ</name>